<dbReference type="GeneID" id="30174027"/>
<evidence type="ECO:0008006" key="3">
    <source>
        <dbReference type="Google" id="ProtNLM"/>
    </source>
</evidence>
<dbReference type="AlphaFoldDB" id="A0A1B9I007"/>
<proteinExistence type="predicted"/>
<feature type="region of interest" description="Disordered" evidence="1">
    <location>
        <begin position="1"/>
        <end position="35"/>
    </location>
</feature>
<dbReference type="EMBL" id="KI894013">
    <property type="protein sequence ID" value="OCF48877.1"/>
    <property type="molecule type" value="Genomic_DNA"/>
</dbReference>
<protein>
    <recommendedName>
        <fullName evidence="3">Profilin</fullName>
    </recommendedName>
</protein>
<reference evidence="2" key="1">
    <citation type="submission" date="2013-07" db="EMBL/GenBank/DDBJ databases">
        <title>The Genome Sequence of Cryptococcus pinus CBS10737.</title>
        <authorList>
            <consortium name="The Broad Institute Genome Sequencing Platform"/>
            <person name="Cuomo C."/>
            <person name="Litvintseva A."/>
            <person name="Chen Y."/>
            <person name="Heitman J."/>
            <person name="Sun S."/>
            <person name="Springer D."/>
            <person name="Dromer F."/>
            <person name="Young S.K."/>
            <person name="Zeng Q."/>
            <person name="Gargeya S."/>
            <person name="Fitzgerald M."/>
            <person name="Abouelleil A."/>
            <person name="Alvarado L."/>
            <person name="Berlin A.M."/>
            <person name="Chapman S.B."/>
            <person name="Dewar J."/>
            <person name="Goldberg J."/>
            <person name="Griggs A."/>
            <person name="Gujja S."/>
            <person name="Hansen M."/>
            <person name="Howarth C."/>
            <person name="Imamovic A."/>
            <person name="Larimer J."/>
            <person name="McCowan C."/>
            <person name="Murphy C."/>
            <person name="Pearson M."/>
            <person name="Priest M."/>
            <person name="Roberts A."/>
            <person name="Saif S."/>
            <person name="Shea T."/>
            <person name="Sykes S."/>
            <person name="Wortman J."/>
            <person name="Nusbaum C."/>
            <person name="Birren B."/>
        </authorList>
    </citation>
    <scope>NUCLEOTIDE SEQUENCE [LARGE SCALE GENOMIC DNA]</scope>
    <source>
        <strain evidence="2">CBS 10737</strain>
    </source>
</reference>
<dbReference type="KEGG" id="kpin:30174027"/>
<dbReference type="RefSeq" id="XP_019010096.2">
    <property type="nucleotide sequence ID" value="XM_019157378.2"/>
</dbReference>
<feature type="compositionally biased region" description="Basic and acidic residues" evidence="1">
    <location>
        <begin position="16"/>
        <end position="26"/>
    </location>
</feature>
<evidence type="ECO:0000256" key="1">
    <source>
        <dbReference type="SAM" id="MobiDB-lite"/>
    </source>
</evidence>
<accession>A0A1B9I007</accession>
<sequence length="192" mass="20416">MSTQNLHTGPAKHSGHKEATGEHTDAAKLNSQGEGGDYEDLLKNRILNNSQVSRAALFDESDFLTVASSTKQFDVEPEDVRKILDGLLTYSRQGDPTFASGDGQAPQNIKLGSEGSASVKTGNADYIVAELSGKLIIAARTAKLVLLVEGIDGANQSSLETTVQSFTEGLQKLALIGAQSLIMPYVPNEQPE</sequence>
<reference evidence="2" key="2">
    <citation type="submission" date="2016-07" db="EMBL/GenBank/DDBJ databases">
        <title>Evolution of pathogenesis and genome organization in the Tremellales.</title>
        <authorList>
            <person name="Cuomo C."/>
            <person name="Litvintseva A."/>
            <person name="Heitman J."/>
            <person name="Chen Y."/>
            <person name="Sun S."/>
            <person name="Springer D."/>
            <person name="Dromer F."/>
            <person name="Young S."/>
            <person name="Zeng Q."/>
            <person name="Chapman S."/>
            <person name="Gujja S."/>
            <person name="Saif S."/>
            <person name="Birren B."/>
        </authorList>
    </citation>
    <scope>NUCLEOTIDE SEQUENCE</scope>
    <source>
        <strain evidence="2">CBS 10737</strain>
    </source>
</reference>
<dbReference type="Gene3D" id="3.30.450.30">
    <property type="entry name" value="Dynein light chain 2a, cytoplasmic"/>
    <property type="match status" value="1"/>
</dbReference>
<gene>
    <name evidence="2" type="ORF">I206_05658</name>
</gene>
<evidence type="ECO:0000313" key="2">
    <source>
        <dbReference type="EMBL" id="OCF48877.1"/>
    </source>
</evidence>
<dbReference type="OrthoDB" id="2560087at2759"/>
<organism evidence="2">
    <name type="scientific">Kwoniella pini CBS 10737</name>
    <dbReference type="NCBI Taxonomy" id="1296096"/>
    <lineage>
        <taxon>Eukaryota</taxon>
        <taxon>Fungi</taxon>
        <taxon>Dikarya</taxon>
        <taxon>Basidiomycota</taxon>
        <taxon>Agaricomycotina</taxon>
        <taxon>Tremellomycetes</taxon>
        <taxon>Tremellales</taxon>
        <taxon>Cryptococcaceae</taxon>
        <taxon>Kwoniella</taxon>
    </lineage>
</organism>
<name>A0A1B9I007_9TREE</name>